<dbReference type="SMART" id="SM00916">
    <property type="entry name" value="L51_S25_CI-B8"/>
    <property type="match status" value="1"/>
</dbReference>
<dbReference type="SUPFAM" id="SSF52833">
    <property type="entry name" value="Thioredoxin-like"/>
    <property type="match status" value="1"/>
</dbReference>
<dbReference type="HOGENOM" id="CLU_103441_0_0_1"/>
<keyword evidence="2" id="KW-0689">Ribosomal protein</keyword>
<feature type="non-terminal residue" evidence="6">
    <location>
        <position position="1"/>
    </location>
</feature>
<dbReference type="PANTHER" id="PTHR13274:SF2">
    <property type="entry name" value="SMALL RIBOSOMAL SUBUNIT PROTEIN MS25"/>
    <property type="match status" value="1"/>
</dbReference>
<feature type="domain" description="Ribosomal protein/NADH dehydrogenase" evidence="5">
    <location>
        <begin position="30"/>
        <end position="112"/>
    </location>
</feature>
<dbReference type="InterPro" id="IPR040049">
    <property type="entry name" value="Ribosomal_mS25/mL61"/>
</dbReference>
<dbReference type="AlphaFoldDB" id="A0A0C3IXY8"/>
<evidence type="ECO:0000256" key="2">
    <source>
        <dbReference type="ARBA" id="ARBA00022980"/>
    </source>
</evidence>
<keyword evidence="3" id="KW-0496">Mitochondrion</keyword>
<accession>A0A0C3IXY8</accession>
<keyword evidence="7" id="KW-1185">Reference proteome</keyword>
<dbReference type="STRING" id="870435.A0A0C3IXY8"/>
<organism evidence="6 7">
    <name type="scientific">Pisolithus tinctorius Marx 270</name>
    <dbReference type="NCBI Taxonomy" id="870435"/>
    <lineage>
        <taxon>Eukaryota</taxon>
        <taxon>Fungi</taxon>
        <taxon>Dikarya</taxon>
        <taxon>Basidiomycota</taxon>
        <taxon>Agaricomycotina</taxon>
        <taxon>Agaricomycetes</taxon>
        <taxon>Agaricomycetidae</taxon>
        <taxon>Boletales</taxon>
        <taxon>Sclerodermatineae</taxon>
        <taxon>Pisolithaceae</taxon>
        <taxon>Pisolithus</taxon>
    </lineage>
</organism>
<gene>
    <name evidence="6" type="ORF">M404DRAFT_64474</name>
</gene>
<dbReference type="PANTHER" id="PTHR13274">
    <property type="entry name" value="MITOCHONDRIAL RIBOSOMAL PROTEIN S25"/>
    <property type="match status" value="1"/>
</dbReference>
<protein>
    <recommendedName>
        <fullName evidence="5">Ribosomal protein/NADH dehydrogenase domain-containing protein</fullName>
    </recommendedName>
</protein>
<proteinExistence type="predicted"/>
<dbReference type="GO" id="GO:0005840">
    <property type="term" value="C:ribosome"/>
    <property type="evidence" value="ECO:0007669"/>
    <property type="project" value="UniProtKB-KW"/>
</dbReference>
<name>A0A0C3IXY8_PISTI</name>
<dbReference type="InterPro" id="IPR007741">
    <property type="entry name" value="Ribosomal_mL43/mS25/NADH_DH"/>
</dbReference>
<evidence type="ECO:0000256" key="3">
    <source>
        <dbReference type="ARBA" id="ARBA00023128"/>
    </source>
</evidence>
<evidence type="ECO:0000259" key="5">
    <source>
        <dbReference type="SMART" id="SM00916"/>
    </source>
</evidence>
<comment type="subcellular location">
    <subcellularLocation>
        <location evidence="1">Mitochondrion</location>
    </subcellularLocation>
</comment>
<evidence type="ECO:0000256" key="1">
    <source>
        <dbReference type="ARBA" id="ARBA00004173"/>
    </source>
</evidence>
<dbReference type="InParanoid" id="A0A0C3IXY8"/>
<evidence type="ECO:0000313" key="6">
    <source>
        <dbReference type="EMBL" id="KIO01693.1"/>
    </source>
</evidence>
<sequence>PSHLSKVLQNLNTGPRLALDRNLKAVRLRMVKDEHVGARHFVKDELPRIRWANPALDIQVVRAGKQQDEVMRGIARPEMEVEYENGVTKTIDMSHKWSTTITKELMDIAGGDAWKAYRAAAMKAGHPLLPGEDRERVVAAS</sequence>
<dbReference type="Proteomes" id="UP000054217">
    <property type="component" value="Unassembled WGS sequence"/>
</dbReference>
<dbReference type="GO" id="GO:1990904">
    <property type="term" value="C:ribonucleoprotein complex"/>
    <property type="evidence" value="ECO:0007669"/>
    <property type="project" value="UniProtKB-KW"/>
</dbReference>
<reference evidence="7" key="2">
    <citation type="submission" date="2015-01" db="EMBL/GenBank/DDBJ databases">
        <title>Evolutionary Origins and Diversification of the Mycorrhizal Mutualists.</title>
        <authorList>
            <consortium name="DOE Joint Genome Institute"/>
            <consortium name="Mycorrhizal Genomics Consortium"/>
            <person name="Kohler A."/>
            <person name="Kuo A."/>
            <person name="Nagy L.G."/>
            <person name="Floudas D."/>
            <person name="Copeland A."/>
            <person name="Barry K.W."/>
            <person name="Cichocki N."/>
            <person name="Veneault-Fourrey C."/>
            <person name="LaButti K."/>
            <person name="Lindquist E.A."/>
            <person name="Lipzen A."/>
            <person name="Lundell T."/>
            <person name="Morin E."/>
            <person name="Murat C."/>
            <person name="Riley R."/>
            <person name="Ohm R."/>
            <person name="Sun H."/>
            <person name="Tunlid A."/>
            <person name="Henrissat B."/>
            <person name="Grigoriev I.V."/>
            <person name="Hibbett D.S."/>
            <person name="Martin F."/>
        </authorList>
    </citation>
    <scope>NUCLEOTIDE SEQUENCE [LARGE SCALE GENOMIC DNA]</scope>
    <source>
        <strain evidence="7">Marx 270</strain>
    </source>
</reference>
<dbReference type="GO" id="GO:0005739">
    <property type="term" value="C:mitochondrion"/>
    <property type="evidence" value="ECO:0007669"/>
    <property type="project" value="UniProtKB-SubCell"/>
</dbReference>
<evidence type="ECO:0000256" key="4">
    <source>
        <dbReference type="ARBA" id="ARBA00023274"/>
    </source>
</evidence>
<dbReference type="Pfam" id="PF05047">
    <property type="entry name" value="L51_S25_CI-B8"/>
    <property type="match status" value="1"/>
</dbReference>
<dbReference type="OrthoDB" id="1696305at2759"/>
<feature type="non-terminal residue" evidence="6">
    <location>
        <position position="141"/>
    </location>
</feature>
<dbReference type="InterPro" id="IPR036249">
    <property type="entry name" value="Thioredoxin-like_sf"/>
</dbReference>
<dbReference type="EMBL" id="KN831986">
    <property type="protein sequence ID" value="KIO01693.1"/>
    <property type="molecule type" value="Genomic_DNA"/>
</dbReference>
<evidence type="ECO:0000313" key="7">
    <source>
        <dbReference type="Proteomes" id="UP000054217"/>
    </source>
</evidence>
<keyword evidence="4" id="KW-0687">Ribonucleoprotein</keyword>
<reference evidence="6 7" key="1">
    <citation type="submission" date="2014-04" db="EMBL/GenBank/DDBJ databases">
        <authorList>
            <consortium name="DOE Joint Genome Institute"/>
            <person name="Kuo A."/>
            <person name="Kohler A."/>
            <person name="Costa M.D."/>
            <person name="Nagy L.G."/>
            <person name="Floudas D."/>
            <person name="Copeland A."/>
            <person name="Barry K.W."/>
            <person name="Cichocki N."/>
            <person name="Veneault-Fourrey C."/>
            <person name="LaButti K."/>
            <person name="Lindquist E.A."/>
            <person name="Lipzen A."/>
            <person name="Lundell T."/>
            <person name="Morin E."/>
            <person name="Murat C."/>
            <person name="Sun H."/>
            <person name="Tunlid A."/>
            <person name="Henrissat B."/>
            <person name="Grigoriev I.V."/>
            <person name="Hibbett D.S."/>
            <person name="Martin F."/>
            <person name="Nordberg H.P."/>
            <person name="Cantor M.N."/>
            <person name="Hua S.X."/>
        </authorList>
    </citation>
    <scope>NUCLEOTIDE SEQUENCE [LARGE SCALE GENOMIC DNA]</scope>
    <source>
        <strain evidence="6 7">Marx 270</strain>
    </source>
</reference>
<dbReference type="Gene3D" id="3.40.30.10">
    <property type="entry name" value="Glutaredoxin"/>
    <property type="match status" value="1"/>
</dbReference>
<dbReference type="GO" id="GO:0003735">
    <property type="term" value="F:structural constituent of ribosome"/>
    <property type="evidence" value="ECO:0007669"/>
    <property type="project" value="InterPro"/>
</dbReference>